<dbReference type="EMBL" id="JACEEZ010004387">
    <property type="protein sequence ID" value="KAG0726459.1"/>
    <property type="molecule type" value="Genomic_DNA"/>
</dbReference>
<gene>
    <name evidence="1" type="ORF">GWK47_036512</name>
</gene>
<dbReference type="Proteomes" id="UP000770661">
    <property type="component" value="Unassembled WGS sequence"/>
</dbReference>
<evidence type="ECO:0000313" key="2">
    <source>
        <dbReference type="Proteomes" id="UP000770661"/>
    </source>
</evidence>
<name>A0A8J4YME1_CHIOP</name>
<organism evidence="1 2">
    <name type="scientific">Chionoecetes opilio</name>
    <name type="common">Atlantic snow crab</name>
    <name type="synonym">Cancer opilio</name>
    <dbReference type="NCBI Taxonomy" id="41210"/>
    <lineage>
        <taxon>Eukaryota</taxon>
        <taxon>Metazoa</taxon>
        <taxon>Ecdysozoa</taxon>
        <taxon>Arthropoda</taxon>
        <taxon>Crustacea</taxon>
        <taxon>Multicrustacea</taxon>
        <taxon>Malacostraca</taxon>
        <taxon>Eumalacostraca</taxon>
        <taxon>Eucarida</taxon>
        <taxon>Decapoda</taxon>
        <taxon>Pleocyemata</taxon>
        <taxon>Brachyura</taxon>
        <taxon>Eubrachyura</taxon>
        <taxon>Majoidea</taxon>
        <taxon>Majidae</taxon>
        <taxon>Chionoecetes</taxon>
    </lineage>
</organism>
<accession>A0A8J4YME1</accession>
<reference evidence="1" key="1">
    <citation type="submission" date="2020-07" db="EMBL/GenBank/DDBJ databases">
        <title>The High-quality genome of the commercially important snow crab, Chionoecetes opilio.</title>
        <authorList>
            <person name="Jeong J.-H."/>
            <person name="Ryu S."/>
        </authorList>
    </citation>
    <scope>NUCLEOTIDE SEQUENCE</scope>
    <source>
        <strain evidence="1">MADBK_172401_WGS</strain>
        <tissue evidence="1">Digestive gland</tissue>
    </source>
</reference>
<sequence length="225" mass="25517">MLSDHTGLGTDYAAFLTANTSLSGSQGSRCAFTYILRMLQDERNCEDCQDTPLWPEDDKVWWTAIWWRPESPYSLGGDGEEHVQAQRVVMAVPQAAVRDAQGRLSLQPVDLREHRHTSLQVHVPGHPLQGFLFSTLHHPREGQATLQLDFPAAMDYLRGFIETGIHLLEVVEEETRATTRFLVGGWQDPRIPDLPFYSPRKPGGPWFRDINGNHTFIPDCEIVLQ</sequence>
<dbReference type="AlphaFoldDB" id="A0A8J4YME1"/>
<dbReference type="OrthoDB" id="6361021at2759"/>
<keyword evidence="2" id="KW-1185">Reference proteome</keyword>
<proteinExistence type="predicted"/>
<comment type="caution">
    <text evidence="1">The sequence shown here is derived from an EMBL/GenBank/DDBJ whole genome shotgun (WGS) entry which is preliminary data.</text>
</comment>
<evidence type="ECO:0000313" key="1">
    <source>
        <dbReference type="EMBL" id="KAG0726459.1"/>
    </source>
</evidence>
<protein>
    <submittedName>
        <fullName evidence="1">Uncharacterized protein</fullName>
    </submittedName>
</protein>